<evidence type="ECO:0000313" key="3">
    <source>
        <dbReference type="Proteomes" id="UP000581135"/>
    </source>
</evidence>
<sequence length="264" mass="28236">MFGMNGSVKFRIRMFVIMVLTMITFCYAISLGNAASVMISPISLNIGSEKPATLLTLNNLGDSDIAIQVRIKRWVSGGFQDTLVDQSEIIASPPYVVIPAGGRQIVRLVDTNRGQSSDGEMPYRVLVDEIPRSGVGEGSAGNVSFQMRYSVPLFVGGPELNAADPEQRQVLANDLSRNLKTTVVTSSDGQPALKVFNGGSYHARITKLRVRGVDGRAVPVAEGLLGYVLAGEEVQFPMPSAISALRPGASLVAEVNSVELLLIN</sequence>
<feature type="domain" description="Pili assembly chaperone N-terminal" evidence="1">
    <location>
        <begin position="37"/>
        <end position="155"/>
    </location>
</feature>
<reference evidence="2 3" key="1">
    <citation type="submission" date="2020-08" db="EMBL/GenBank/DDBJ databases">
        <title>Genomic Encyclopedia of Type Strains, Phase III (KMG-III): the genomes of soil and plant-associated and newly described type strains.</title>
        <authorList>
            <person name="Whitman W."/>
        </authorList>
    </citation>
    <scope>NUCLEOTIDE SEQUENCE [LARGE SCALE GENOMIC DNA]</scope>
    <source>
        <strain evidence="2 3">CECT 8803</strain>
    </source>
</reference>
<dbReference type="PANTHER" id="PTHR30251">
    <property type="entry name" value="PILUS ASSEMBLY CHAPERONE"/>
    <property type="match status" value="1"/>
</dbReference>
<dbReference type="PANTHER" id="PTHR30251:SF4">
    <property type="entry name" value="SLR1668 PROTEIN"/>
    <property type="match status" value="1"/>
</dbReference>
<protein>
    <submittedName>
        <fullName evidence="2">Fimbrial chaperone protein</fullName>
    </submittedName>
</protein>
<dbReference type="InterPro" id="IPR013783">
    <property type="entry name" value="Ig-like_fold"/>
</dbReference>
<dbReference type="InterPro" id="IPR016147">
    <property type="entry name" value="Pili_assmbl_chaperone_N"/>
</dbReference>
<accession>A0A839SUL5</accession>
<dbReference type="EMBL" id="JACHXA010000009">
    <property type="protein sequence ID" value="MBB3066507.1"/>
    <property type="molecule type" value="Genomic_DNA"/>
</dbReference>
<gene>
    <name evidence="2" type="ORF">FHR98_002815</name>
</gene>
<comment type="caution">
    <text evidence="2">The sequence shown here is derived from an EMBL/GenBank/DDBJ whole genome shotgun (WGS) entry which is preliminary data.</text>
</comment>
<evidence type="ECO:0000259" key="1">
    <source>
        <dbReference type="Pfam" id="PF00345"/>
    </source>
</evidence>
<proteinExistence type="predicted"/>
<dbReference type="InterPro" id="IPR008962">
    <property type="entry name" value="PapD-like_sf"/>
</dbReference>
<dbReference type="Gene3D" id="2.60.40.10">
    <property type="entry name" value="Immunoglobulins"/>
    <property type="match status" value="1"/>
</dbReference>
<organism evidence="2 3">
    <name type="scientific">Limibacillus halophilus</name>
    <dbReference type="NCBI Taxonomy" id="1579333"/>
    <lineage>
        <taxon>Bacteria</taxon>
        <taxon>Pseudomonadati</taxon>
        <taxon>Pseudomonadota</taxon>
        <taxon>Alphaproteobacteria</taxon>
        <taxon>Rhodospirillales</taxon>
        <taxon>Rhodovibrionaceae</taxon>
        <taxon>Limibacillus</taxon>
    </lineage>
</organism>
<dbReference type="Proteomes" id="UP000581135">
    <property type="component" value="Unassembled WGS sequence"/>
</dbReference>
<evidence type="ECO:0000313" key="2">
    <source>
        <dbReference type="EMBL" id="MBB3066507.1"/>
    </source>
</evidence>
<dbReference type="InterPro" id="IPR050643">
    <property type="entry name" value="Periplasmic_pilus_chap"/>
</dbReference>
<dbReference type="SUPFAM" id="SSF49354">
    <property type="entry name" value="PapD-like"/>
    <property type="match status" value="1"/>
</dbReference>
<dbReference type="Pfam" id="PF00345">
    <property type="entry name" value="PapD_N"/>
    <property type="match status" value="1"/>
</dbReference>
<dbReference type="AlphaFoldDB" id="A0A839SUL5"/>
<dbReference type="RefSeq" id="WP_183417344.1">
    <property type="nucleotide sequence ID" value="NZ_JACHXA010000009.1"/>
</dbReference>
<keyword evidence="3" id="KW-1185">Reference proteome</keyword>
<dbReference type="GO" id="GO:0071555">
    <property type="term" value="P:cell wall organization"/>
    <property type="evidence" value="ECO:0007669"/>
    <property type="project" value="InterPro"/>
</dbReference>
<name>A0A839SUL5_9PROT</name>
<dbReference type="GO" id="GO:0030288">
    <property type="term" value="C:outer membrane-bounded periplasmic space"/>
    <property type="evidence" value="ECO:0007669"/>
    <property type="project" value="InterPro"/>
</dbReference>